<keyword evidence="3" id="KW-1185">Reference proteome</keyword>
<feature type="region of interest" description="Disordered" evidence="1">
    <location>
        <begin position="58"/>
        <end position="106"/>
    </location>
</feature>
<reference evidence="2 3" key="1">
    <citation type="submission" date="2023-06" db="EMBL/GenBank/DDBJ databases">
        <title>Actinomycetospora Odt1-22.</title>
        <authorList>
            <person name="Supong K."/>
        </authorList>
    </citation>
    <scope>NUCLEOTIDE SEQUENCE [LARGE SCALE GENOMIC DNA]</scope>
    <source>
        <strain evidence="2 3">Odt1-22</strain>
    </source>
</reference>
<evidence type="ECO:0000313" key="2">
    <source>
        <dbReference type="EMBL" id="MDL5159928.1"/>
    </source>
</evidence>
<proteinExistence type="predicted"/>
<feature type="compositionally biased region" description="Polar residues" evidence="1">
    <location>
        <begin position="74"/>
        <end position="84"/>
    </location>
</feature>
<dbReference type="Pfam" id="PF14013">
    <property type="entry name" value="MT0933_antitox"/>
    <property type="match status" value="1"/>
</dbReference>
<dbReference type="Proteomes" id="UP001231924">
    <property type="component" value="Unassembled WGS sequence"/>
</dbReference>
<protein>
    <submittedName>
        <fullName evidence="2">Antitoxin</fullName>
    </submittedName>
</protein>
<name>A0ABT7MKP7_9PSEU</name>
<accession>A0ABT7MKP7</accession>
<evidence type="ECO:0000313" key="3">
    <source>
        <dbReference type="Proteomes" id="UP001231924"/>
    </source>
</evidence>
<dbReference type="InterPro" id="IPR028037">
    <property type="entry name" value="Antitoxin_Rv0909/MT0933"/>
</dbReference>
<dbReference type="EMBL" id="JASVWF010000008">
    <property type="protein sequence ID" value="MDL5159928.1"/>
    <property type="molecule type" value="Genomic_DNA"/>
</dbReference>
<evidence type="ECO:0000256" key="1">
    <source>
        <dbReference type="SAM" id="MobiDB-lite"/>
    </source>
</evidence>
<dbReference type="RefSeq" id="WP_286056531.1">
    <property type="nucleotide sequence ID" value="NZ_JASVWF010000008.1"/>
</dbReference>
<gene>
    <name evidence="2" type="ORF">QRT03_28430</name>
</gene>
<organism evidence="2 3">
    <name type="scientific">Actinomycetospora termitidis</name>
    <dbReference type="NCBI Taxonomy" id="3053470"/>
    <lineage>
        <taxon>Bacteria</taxon>
        <taxon>Bacillati</taxon>
        <taxon>Actinomycetota</taxon>
        <taxon>Actinomycetes</taxon>
        <taxon>Pseudonocardiales</taxon>
        <taxon>Pseudonocardiaceae</taxon>
        <taxon>Actinomycetospora</taxon>
    </lineage>
</organism>
<comment type="caution">
    <text evidence="2">The sequence shown here is derived from an EMBL/GenBank/DDBJ whole genome shotgun (WGS) entry which is preliminary data.</text>
</comment>
<sequence>MALIRRVAALGAAVAAARQYARQNPEKVNRYADQAASFIDQRTNGRFRRQIDGALRQVRKETSVPGRTVPGPSQAGQYGPQQSRYDPYGDAGPSATRRYPSERADR</sequence>